<dbReference type="Proteomes" id="UP000605986">
    <property type="component" value="Unassembled WGS sequence"/>
</dbReference>
<comment type="caution">
    <text evidence="4">The sequence shown here is derived from an EMBL/GenBank/DDBJ whole genome shotgun (WGS) entry which is preliminary data.</text>
</comment>
<evidence type="ECO:0000313" key="5">
    <source>
        <dbReference type="Proteomes" id="UP000605986"/>
    </source>
</evidence>
<dbReference type="GO" id="GO:0016747">
    <property type="term" value="F:acyltransferase activity, transferring groups other than amino-acyl groups"/>
    <property type="evidence" value="ECO:0007669"/>
    <property type="project" value="InterPro"/>
</dbReference>
<dbReference type="InterPro" id="IPR016181">
    <property type="entry name" value="Acyl_CoA_acyltransferase"/>
</dbReference>
<dbReference type="Gene3D" id="3.40.630.30">
    <property type="match status" value="1"/>
</dbReference>
<reference evidence="4" key="1">
    <citation type="submission" date="2020-01" db="EMBL/GenBank/DDBJ databases">
        <title>Identification and distribution of gene clusters putatively required for synthesis of sphingolipid metabolism inhibitors in phylogenetically diverse species of the filamentous fungus Fusarium.</title>
        <authorList>
            <person name="Kim H.-S."/>
            <person name="Busman M."/>
            <person name="Brown D.W."/>
            <person name="Divon H."/>
            <person name="Uhlig S."/>
            <person name="Proctor R.H."/>
        </authorList>
    </citation>
    <scope>NUCLEOTIDE SEQUENCE</scope>
    <source>
        <strain evidence="4">NRRL 53441</strain>
    </source>
</reference>
<dbReference type="EMBL" id="JAADJG010000448">
    <property type="protein sequence ID" value="KAF4446593.1"/>
    <property type="molecule type" value="Genomic_DNA"/>
</dbReference>
<proteinExistence type="predicted"/>
<dbReference type="Pfam" id="PF00583">
    <property type="entry name" value="Acetyltransf_1"/>
    <property type="match status" value="1"/>
</dbReference>
<dbReference type="PANTHER" id="PTHR43877">
    <property type="entry name" value="AMINOALKYLPHOSPHONATE N-ACETYLTRANSFERASE-RELATED-RELATED"/>
    <property type="match status" value="1"/>
</dbReference>
<evidence type="ECO:0000313" key="4">
    <source>
        <dbReference type="EMBL" id="KAF4446593.1"/>
    </source>
</evidence>
<keyword evidence="1" id="KW-0808">Transferase</keyword>
<organism evidence="4 5">
    <name type="scientific">Fusarium austroafricanum</name>
    <dbReference type="NCBI Taxonomy" id="2364996"/>
    <lineage>
        <taxon>Eukaryota</taxon>
        <taxon>Fungi</taxon>
        <taxon>Dikarya</taxon>
        <taxon>Ascomycota</taxon>
        <taxon>Pezizomycotina</taxon>
        <taxon>Sordariomycetes</taxon>
        <taxon>Hypocreomycetidae</taxon>
        <taxon>Hypocreales</taxon>
        <taxon>Nectriaceae</taxon>
        <taxon>Fusarium</taxon>
        <taxon>Fusarium concolor species complex</taxon>
    </lineage>
</organism>
<dbReference type="CDD" id="cd04301">
    <property type="entry name" value="NAT_SF"/>
    <property type="match status" value="1"/>
</dbReference>
<evidence type="ECO:0000256" key="2">
    <source>
        <dbReference type="ARBA" id="ARBA00023315"/>
    </source>
</evidence>
<dbReference type="InterPro" id="IPR050832">
    <property type="entry name" value="Bact_Acetyltransf"/>
</dbReference>
<accession>A0A8H4KC54</accession>
<dbReference type="AlphaFoldDB" id="A0A8H4KC54"/>
<dbReference type="OrthoDB" id="329272at2759"/>
<keyword evidence="2" id="KW-0012">Acyltransferase</keyword>
<dbReference type="PANTHER" id="PTHR43877:SF2">
    <property type="entry name" value="AMINOALKYLPHOSPHONATE N-ACETYLTRANSFERASE-RELATED"/>
    <property type="match status" value="1"/>
</dbReference>
<evidence type="ECO:0000256" key="1">
    <source>
        <dbReference type="ARBA" id="ARBA00022679"/>
    </source>
</evidence>
<feature type="domain" description="N-acetyltransferase" evidence="3">
    <location>
        <begin position="15"/>
        <end position="166"/>
    </location>
</feature>
<evidence type="ECO:0000259" key="3">
    <source>
        <dbReference type="PROSITE" id="PS51186"/>
    </source>
</evidence>
<gene>
    <name evidence="4" type="ORF">F53441_9774</name>
</gene>
<dbReference type="PROSITE" id="PS51186">
    <property type="entry name" value="GNAT"/>
    <property type="match status" value="1"/>
</dbReference>
<dbReference type="SUPFAM" id="SSF55729">
    <property type="entry name" value="Acyl-CoA N-acyltransferases (Nat)"/>
    <property type="match status" value="1"/>
</dbReference>
<keyword evidence="5" id="KW-1185">Reference proteome</keyword>
<dbReference type="InterPro" id="IPR000182">
    <property type="entry name" value="GNAT_dom"/>
</dbReference>
<name>A0A8H4KC54_9HYPO</name>
<sequence>MAQTAPDPPFARNNLSLTRAQPSDIPSIKAMVDAAYSKYIPRIGKPPRPMTVDYTSLLTSTTHSIFTLRSADEIVGALVLNHEPGADRIKVENVVIDPSAQGRGYGGVLMRYAEDFAKARGCKALNLFTNVKMFENLGLYKKMGFVEYKRGVEDGYERVYFRKELV</sequence>
<protein>
    <recommendedName>
        <fullName evidence="3">N-acetyltransferase domain-containing protein</fullName>
    </recommendedName>
</protein>